<comment type="caution">
    <text evidence="1">The sequence shown here is derived from an EMBL/GenBank/DDBJ whole genome shotgun (WGS) entry which is preliminary data.</text>
</comment>
<dbReference type="EMBL" id="LJSK01000124">
    <property type="protein sequence ID" value="KPI86583.1"/>
    <property type="molecule type" value="Genomic_DNA"/>
</dbReference>
<dbReference type="AlphaFoldDB" id="A0A0N1PB84"/>
<protein>
    <submittedName>
        <fullName evidence="1">Uncharacterized protein</fullName>
    </submittedName>
</protein>
<gene>
    <name evidence="1" type="ORF">ABL78_4358</name>
</gene>
<evidence type="ECO:0000313" key="1">
    <source>
        <dbReference type="EMBL" id="KPI86583.1"/>
    </source>
</evidence>
<accession>A0A0N1PB84</accession>
<organism evidence="1 2">
    <name type="scientific">Leptomonas seymouri</name>
    <dbReference type="NCBI Taxonomy" id="5684"/>
    <lineage>
        <taxon>Eukaryota</taxon>
        <taxon>Discoba</taxon>
        <taxon>Euglenozoa</taxon>
        <taxon>Kinetoplastea</taxon>
        <taxon>Metakinetoplastina</taxon>
        <taxon>Trypanosomatida</taxon>
        <taxon>Trypanosomatidae</taxon>
        <taxon>Leishmaniinae</taxon>
        <taxon>Leptomonas</taxon>
    </lineage>
</organism>
<keyword evidence="2" id="KW-1185">Reference proteome</keyword>
<dbReference type="Proteomes" id="UP000038009">
    <property type="component" value="Unassembled WGS sequence"/>
</dbReference>
<reference evidence="1 2" key="1">
    <citation type="journal article" date="2015" name="PLoS Pathog.">
        <title>Leptomonas seymouri: Adaptations to the Dixenous Life Cycle Analyzed by Genome Sequencing, Transcriptome Profiling and Co-infection with Leishmania donovani.</title>
        <authorList>
            <person name="Kraeva N."/>
            <person name="Butenko A."/>
            <person name="Hlavacova J."/>
            <person name="Kostygov A."/>
            <person name="Myskova J."/>
            <person name="Grybchuk D."/>
            <person name="Lestinova T."/>
            <person name="Votypka J."/>
            <person name="Volf P."/>
            <person name="Opperdoes F."/>
            <person name="Flegontov P."/>
            <person name="Lukes J."/>
            <person name="Yurchenko V."/>
        </authorList>
    </citation>
    <scope>NUCLEOTIDE SEQUENCE [LARGE SCALE GENOMIC DNA]</scope>
    <source>
        <strain evidence="1 2">ATCC 30220</strain>
    </source>
</reference>
<proteinExistence type="predicted"/>
<evidence type="ECO:0000313" key="2">
    <source>
        <dbReference type="Proteomes" id="UP000038009"/>
    </source>
</evidence>
<name>A0A0N1PB84_LEPSE</name>
<dbReference type="VEuPathDB" id="TriTrypDB:Lsey_0124_0170"/>
<sequence>MLNLFFELCLRTCGTRCRGFPNPLRCWQIRGCASYPFRFLLYRSQEDVQLPCGKFCATCVLWGIMLVQNDGGRGGIY</sequence>